<dbReference type="PANTHER" id="PTHR15430">
    <property type="entry name" value="GLOMULIN"/>
    <property type="match status" value="1"/>
</dbReference>
<evidence type="ECO:0000313" key="1">
    <source>
        <dbReference type="EMBL" id="MDE45235.1"/>
    </source>
</evidence>
<name>A0A6G1S410_9ACAR</name>
<dbReference type="AlphaFoldDB" id="A0A6G1S410"/>
<gene>
    <name evidence="1" type="primary">Glmn</name>
    <name evidence="1" type="ORF">g.13527</name>
</gene>
<sequence length="716" mass="82549">MDYYQFAAKKDFEVVDHGRNRGQQQAPDPNDPPIKRIKFYLDKYKIKEALQIFFHSNTLKLLSEESDFMWDIIPMICSRLRGLCQYRFRVFEGCERMLCRIAVEESCNPKEVLIGLLAEINQSGDQNDDNVFRAMIRPLEGTLLRMNSPSPREENFRWTLNVLMRHLNDIELPQEYNIEGKKRLSLPNDPSVKRFIEVLPLMLNFIEEFNDKPTDYDKSPMPILTESQIDEVLNGELVDDGDFMNDVQAQTRCDITDASITALLHIIQRPFTYLDTTNYCKELKLTAMRCLSLLLKLLPDLFAPIYKRLLVNNSTTMAMSDQMLENSAEIISANISSLATNHFDGSNTDAILTLATCAYLFRCENRSNNTSTSSYPLLPPSASSASSSPQPVISSITPISLFDIVQSFPQILTHESLLFCHLPYVVVLLKRSEILAHEKGLLLISNLLALIEHNSLGRKFYELSKASSLMEQLFQIMVYSPLCINRRRAYEIFSQICDLLTFDCKLDMFKWILRQTELRPCIRAACIDQYRKHLNNIYRELMRLYQQLALVTNNDNCCEIMKEINMWQSRYKLIGGQALVEFLELCISACLPESQHTDIIENYELLLATLTMFRYLRLRKTLVKDDAEQKYLCDKELKKNFFDPVRSAVALVMNELKLHHKEQINKAATTTATTTKSADETTAGEQTDEIECLNYVLCRLDLVESVLVRTCDLYNC</sequence>
<reference evidence="1" key="1">
    <citation type="submission" date="2018-10" db="EMBL/GenBank/DDBJ databases">
        <title>Transcriptome assembly of Aceria tosichella (Wheat curl mite) Type 2.</title>
        <authorList>
            <person name="Scully E.D."/>
            <person name="Geib S.M."/>
            <person name="Palmer N.A."/>
            <person name="Gupta A.K."/>
            <person name="Sarath G."/>
            <person name="Tatineni S."/>
        </authorList>
    </citation>
    <scope>NUCLEOTIDE SEQUENCE</scope>
    <source>
        <strain evidence="1">LincolnNE</strain>
    </source>
</reference>
<dbReference type="GO" id="GO:0005737">
    <property type="term" value="C:cytoplasm"/>
    <property type="evidence" value="ECO:0007669"/>
    <property type="project" value="TreeGrafter"/>
</dbReference>
<organism evidence="1">
    <name type="scientific">Aceria tosichella</name>
    <name type="common">wheat curl mite</name>
    <dbReference type="NCBI Taxonomy" id="561515"/>
    <lineage>
        <taxon>Eukaryota</taxon>
        <taxon>Metazoa</taxon>
        <taxon>Ecdysozoa</taxon>
        <taxon>Arthropoda</taxon>
        <taxon>Chelicerata</taxon>
        <taxon>Arachnida</taxon>
        <taxon>Acari</taxon>
        <taxon>Acariformes</taxon>
        <taxon>Trombidiformes</taxon>
        <taxon>Prostigmata</taxon>
        <taxon>Eupodina</taxon>
        <taxon>Eriophyoidea</taxon>
        <taxon>Eriophyidae</taxon>
        <taxon>Eriophyinae</taxon>
        <taxon>Aceriini</taxon>
        <taxon>Aceria</taxon>
    </lineage>
</organism>
<proteinExistence type="predicted"/>
<protein>
    <submittedName>
        <fullName evidence="1">Glomulin</fullName>
    </submittedName>
</protein>
<dbReference type="EMBL" id="GGYP01000464">
    <property type="protein sequence ID" value="MDE45235.1"/>
    <property type="molecule type" value="Transcribed_RNA"/>
</dbReference>
<accession>A0A6G1S410</accession>
<dbReference type="InterPro" id="IPR019516">
    <property type="entry name" value="Glomulin/ALF4"/>
</dbReference>
<dbReference type="PANTHER" id="PTHR15430:SF1">
    <property type="entry name" value="GLOMULIN"/>
    <property type="match status" value="1"/>
</dbReference>
<dbReference type="GO" id="GO:0055105">
    <property type="term" value="F:ubiquitin-protein transferase inhibitor activity"/>
    <property type="evidence" value="ECO:0007669"/>
    <property type="project" value="TreeGrafter"/>
</dbReference>